<dbReference type="SUPFAM" id="SSF48452">
    <property type="entry name" value="TPR-like"/>
    <property type="match status" value="1"/>
</dbReference>
<organism evidence="3 4">
    <name type="scientific">Mariniradius sediminis</name>
    <dbReference type="NCBI Taxonomy" id="2909237"/>
    <lineage>
        <taxon>Bacteria</taxon>
        <taxon>Pseudomonadati</taxon>
        <taxon>Bacteroidota</taxon>
        <taxon>Cytophagia</taxon>
        <taxon>Cytophagales</taxon>
        <taxon>Cyclobacteriaceae</taxon>
        <taxon>Mariniradius</taxon>
    </lineage>
</organism>
<feature type="signal peptide" evidence="2">
    <location>
        <begin position="1"/>
        <end position="28"/>
    </location>
</feature>
<comment type="caution">
    <text evidence="3">The sequence shown here is derived from an EMBL/GenBank/DDBJ whole genome shotgun (WGS) entry which is preliminary data.</text>
</comment>
<accession>A0ABS9BU73</accession>
<name>A0ABS9BU73_9BACT</name>
<protein>
    <recommendedName>
        <fullName evidence="5">Tetratricopeptide repeat-containing protein</fullName>
    </recommendedName>
</protein>
<feature type="chain" id="PRO_5046662016" description="Tetratricopeptide repeat-containing protein" evidence="2">
    <location>
        <begin position="29"/>
        <end position="772"/>
    </location>
</feature>
<feature type="region of interest" description="Disordered" evidence="1">
    <location>
        <begin position="28"/>
        <end position="98"/>
    </location>
</feature>
<evidence type="ECO:0000256" key="2">
    <source>
        <dbReference type="SAM" id="SignalP"/>
    </source>
</evidence>
<evidence type="ECO:0000313" key="4">
    <source>
        <dbReference type="Proteomes" id="UP001201449"/>
    </source>
</evidence>
<gene>
    <name evidence="3" type="ORF">L0U89_08815</name>
</gene>
<proteinExistence type="predicted"/>
<evidence type="ECO:0000313" key="3">
    <source>
        <dbReference type="EMBL" id="MCF1751171.1"/>
    </source>
</evidence>
<dbReference type="Gene3D" id="1.25.40.10">
    <property type="entry name" value="Tetratricopeptide repeat domain"/>
    <property type="match status" value="1"/>
</dbReference>
<dbReference type="Proteomes" id="UP001201449">
    <property type="component" value="Unassembled WGS sequence"/>
</dbReference>
<sequence>MKTNMILHSLKMILILLSLSLVTLQTQGQDKGEKQSPLKGLGSKLKEKAVPAGLGGKSTKEKETTPQGETAETSEGESKEGELDPDEEKFDEDEDDPDKMMEKMIRQFGQDPEDIKRKMSEEGADADPKAIPNRDENAIASIKATPRNEAEMLNFLKDFENGADQALSPEAHADVAPHLNKGQQTKEAGYMLWLSGKQEPAAYLMLKASIADPQDELLLSNLASVITMAGYAENSIPILEYLHQKNPQSSIVNNNLGQAWLSLGQVAKAKPFLEQTVSEYEQHPEANRSLARIAMKENNTAMAKSYLKNALKGGFSQDAYFELRDLEPNGKEDRMEILKLDHKRNYREIAVTKRFTMPVVPESNERALSREQEIANFFHGLSLTADALNTKYPSGTDKLFDSYQKITSQMVVNNRNMKSLEDVQKQYSLAAQVWNPFKIQAQEVLMTELDDSYASSFNKRIARLQEARDSQIKALEESFAADIQKMGEISKRIAVLEDGDGSGAEIDALIKQLCEMRKNLDKTRIEKTAPINNAFVQQMESLAFQRLQEYTYWYTLYFLPQDPTEFAYALYGEYLSTLSQLQKYYPYPVIIYSEEGCESQVSESVNPKGKMSVWEDTHCITHWDLDFYFVKSKFTCKEATIGGKLYGVEFGGGQKYDPSTLETVEHSVYFGGKIGKVTDNIGKALASDLSAGVVTTVKFDGNWNLKDIIVKASAGAELGLKVPKSTDPNDNGLDIRKAASISASTGYELSILSGFRGTGPKVTTVGNIFSKK</sequence>
<reference evidence="3 4" key="1">
    <citation type="submission" date="2022-01" db="EMBL/GenBank/DDBJ databases">
        <title>Mariniradius saccharolyticus sp. nov., isolated from sediment of a river.</title>
        <authorList>
            <person name="Liu H."/>
        </authorList>
    </citation>
    <scope>NUCLEOTIDE SEQUENCE [LARGE SCALE GENOMIC DNA]</scope>
    <source>
        <strain evidence="3 4">RY-2</strain>
    </source>
</reference>
<evidence type="ECO:0008006" key="5">
    <source>
        <dbReference type="Google" id="ProtNLM"/>
    </source>
</evidence>
<keyword evidence="2" id="KW-0732">Signal</keyword>
<dbReference type="EMBL" id="JAKEVZ010000006">
    <property type="protein sequence ID" value="MCF1751171.1"/>
    <property type="molecule type" value="Genomic_DNA"/>
</dbReference>
<feature type="compositionally biased region" description="Acidic residues" evidence="1">
    <location>
        <begin position="83"/>
        <end position="97"/>
    </location>
</feature>
<dbReference type="InterPro" id="IPR011990">
    <property type="entry name" value="TPR-like_helical_dom_sf"/>
</dbReference>
<evidence type="ECO:0000256" key="1">
    <source>
        <dbReference type="SAM" id="MobiDB-lite"/>
    </source>
</evidence>
<keyword evidence="4" id="KW-1185">Reference proteome</keyword>